<evidence type="ECO:0000259" key="2">
    <source>
        <dbReference type="SMART" id="SM00481"/>
    </source>
</evidence>
<feature type="domain" description="Polymerase/histidinol phosphatase N-terminal" evidence="2">
    <location>
        <begin position="49"/>
        <end position="114"/>
    </location>
</feature>
<reference evidence="3" key="2">
    <citation type="submission" date="2024-06" db="EMBL/GenBank/DDBJ databases">
        <authorList>
            <person name="Petrova K.O."/>
            <person name="Toshchakov S.V."/>
            <person name="Boltjanskaja Y.V."/>
            <person name="Kevbrin V.V."/>
        </authorList>
    </citation>
    <scope>NUCLEOTIDE SEQUENCE</scope>
    <source>
        <strain evidence="3">Z-710</strain>
    </source>
</reference>
<sequence length="327" mass="37146">MKKIIVYCYVLTTFLCLAISINASLAFAQTQIYNPYEDVDWERCGHYKANLHSHTTNSDGKLDPDQVIAEYYNRDYGILSITDHNHVTWPWSDYTKTDSVGMLSVQGNEISNNHHMLSYFTDYKSSLTNKKEVLTEIGEKGGLVVMAHPGRYNASAGWYAELYEKHPNLIGFEAINQGNRYSDDLKLWDKVLSILPADNLVWGFSNDDMHKHEHLGRDWNVFLLTELSEQNLKNAMIKGQFYFSSISTVDNPVGLPPVINSVDVDREDNMVSIQAENYDKVVWISNGKIIHIGESINYKNAKGLQNYLRAEVIGQGGVSYTQPIGFK</sequence>
<dbReference type="PANTHER" id="PTHR42924:SF3">
    <property type="entry name" value="POLYMERASE_HISTIDINOL PHOSPHATASE N-TERMINAL DOMAIN-CONTAINING PROTEIN"/>
    <property type="match status" value="1"/>
</dbReference>
<dbReference type="InterPro" id="IPR003141">
    <property type="entry name" value="Pol/His_phosphatase_N"/>
</dbReference>
<dbReference type="PANTHER" id="PTHR42924">
    <property type="entry name" value="EXONUCLEASE"/>
    <property type="match status" value="1"/>
</dbReference>
<proteinExistence type="predicted"/>
<feature type="signal peptide" evidence="1">
    <location>
        <begin position="1"/>
        <end position="28"/>
    </location>
</feature>
<gene>
    <name evidence="3" type="ORF">PRVXH_000452</name>
</gene>
<dbReference type="EMBL" id="CP159485">
    <property type="protein sequence ID" value="XCI29144.1"/>
    <property type="molecule type" value="Genomic_DNA"/>
</dbReference>
<dbReference type="InterPro" id="IPR016195">
    <property type="entry name" value="Pol/histidinol_Pase-like"/>
</dbReference>
<name>A0AAU8HUS4_9FIRM</name>
<dbReference type="GO" id="GO:0004534">
    <property type="term" value="F:5'-3' RNA exonuclease activity"/>
    <property type="evidence" value="ECO:0007669"/>
    <property type="project" value="TreeGrafter"/>
</dbReference>
<reference evidence="3" key="1">
    <citation type="journal article" date="2018" name="Antonie Van Leeuwenhoek">
        <title>Proteinivorax hydrogeniformans sp. nov., an anaerobic, haloalkaliphilic bacterium fermenting proteinaceous compounds with high hydrogen production.</title>
        <authorList>
            <person name="Boltyanskaya Y."/>
            <person name="Detkova E."/>
            <person name="Pimenov N."/>
            <person name="Kevbrin V."/>
        </authorList>
    </citation>
    <scope>NUCLEOTIDE SEQUENCE</scope>
    <source>
        <strain evidence="3">Z-710</strain>
    </source>
</reference>
<dbReference type="GO" id="GO:0035312">
    <property type="term" value="F:5'-3' DNA exonuclease activity"/>
    <property type="evidence" value="ECO:0007669"/>
    <property type="project" value="TreeGrafter"/>
</dbReference>
<evidence type="ECO:0000313" key="3">
    <source>
        <dbReference type="EMBL" id="XCI29144.1"/>
    </source>
</evidence>
<dbReference type="InterPro" id="IPR052018">
    <property type="entry name" value="PHP_domain"/>
</dbReference>
<accession>A0AAU8HUS4</accession>
<feature type="chain" id="PRO_5043313885" description="Polymerase/histidinol phosphatase N-terminal domain-containing protein" evidence="1">
    <location>
        <begin position="29"/>
        <end position="327"/>
    </location>
</feature>
<protein>
    <recommendedName>
        <fullName evidence="2">Polymerase/histidinol phosphatase N-terminal domain-containing protein</fullName>
    </recommendedName>
</protein>
<dbReference type="RefSeq" id="WP_353893692.1">
    <property type="nucleotide sequence ID" value="NZ_CP159485.1"/>
</dbReference>
<dbReference type="SUPFAM" id="SSF89550">
    <property type="entry name" value="PHP domain-like"/>
    <property type="match status" value="1"/>
</dbReference>
<evidence type="ECO:0000256" key="1">
    <source>
        <dbReference type="SAM" id="SignalP"/>
    </source>
</evidence>
<keyword evidence="1" id="KW-0732">Signal</keyword>
<dbReference type="AlphaFoldDB" id="A0AAU8HUS4"/>
<dbReference type="Gene3D" id="3.20.20.140">
    <property type="entry name" value="Metal-dependent hydrolases"/>
    <property type="match status" value="1"/>
</dbReference>
<dbReference type="SMART" id="SM00481">
    <property type="entry name" value="POLIIIAc"/>
    <property type="match status" value="1"/>
</dbReference>
<organism evidence="3">
    <name type="scientific">Proteinivorax hydrogeniformans</name>
    <dbReference type="NCBI Taxonomy" id="1826727"/>
    <lineage>
        <taxon>Bacteria</taxon>
        <taxon>Bacillati</taxon>
        <taxon>Bacillota</taxon>
        <taxon>Clostridia</taxon>
        <taxon>Eubacteriales</taxon>
        <taxon>Proteinivoracaceae</taxon>
        <taxon>Proteinivorax</taxon>
    </lineage>
</organism>